<dbReference type="AlphaFoldDB" id="A0A4R5VUM6"/>
<dbReference type="Proteomes" id="UP000295132">
    <property type="component" value="Unassembled WGS sequence"/>
</dbReference>
<proteinExistence type="predicted"/>
<accession>A0A4R5VUM6</accession>
<organism evidence="2 3">
    <name type="scientific">Bacillus salipaludis</name>
    <dbReference type="NCBI Taxonomy" id="2547811"/>
    <lineage>
        <taxon>Bacteria</taxon>
        <taxon>Bacillati</taxon>
        <taxon>Bacillota</taxon>
        <taxon>Bacilli</taxon>
        <taxon>Bacillales</taxon>
        <taxon>Bacillaceae</taxon>
        <taxon>Bacillus</taxon>
    </lineage>
</organism>
<feature type="transmembrane region" description="Helical" evidence="1">
    <location>
        <begin position="27"/>
        <end position="44"/>
    </location>
</feature>
<feature type="transmembrane region" description="Helical" evidence="1">
    <location>
        <begin position="5"/>
        <end position="21"/>
    </location>
</feature>
<evidence type="ECO:0000313" key="2">
    <source>
        <dbReference type="EMBL" id="TDK61782.1"/>
    </source>
</evidence>
<evidence type="ECO:0000256" key="1">
    <source>
        <dbReference type="SAM" id="Phobius"/>
    </source>
</evidence>
<protein>
    <recommendedName>
        <fullName evidence="4">Tetratricopeptide repeat protein</fullName>
    </recommendedName>
</protein>
<keyword evidence="1" id="KW-1133">Transmembrane helix</keyword>
<keyword evidence="1" id="KW-0472">Membrane</keyword>
<keyword evidence="1" id="KW-0812">Transmembrane</keyword>
<evidence type="ECO:0000313" key="3">
    <source>
        <dbReference type="Proteomes" id="UP000295132"/>
    </source>
</evidence>
<dbReference type="EMBL" id="SMYO01000005">
    <property type="protein sequence ID" value="TDK61782.1"/>
    <property type="molecule type" value="Genomic_DNA"/>
</dbReference>
<reference evidence="2 3" key="1">
    <citation type="submission" date="2019-03" db="EMBL/GenBank/DDBJ databases">
        <title>Bacillus niacini sp. nov. a Nicotinate-Metabolizing Mesophile Isolated from Soil.</title>
        <authorList>
            <person name="Zhang G."/>
        </authorList>
    </citation>
    <scope>NUCLEOTIDE SEQUENCE [LARGE SCALE GENOMIC DNA]</scope>
    <source>
        <strain evidence="2 3">WN066</strain>
    </source>
</reference>
<name>A0A4R5VUM6_9BACI</name>
<comment type="caution">
    <text evidence="2">The sequence shown here is derived from an EMBL/GenBank/DDBJ whole genome shotgun (WGS) entry which is preliminary data.</text>
</comment>
<gene>
    <name evidence="2" type="ORF">E2K98_12905</name>
</gene>
<evidence type="ECO:0008006" key="4">
    <source>
        <dbReference type="Google" id="ProtNLM"/>
    </source>
</evidence>
<dbReference type="RefSeq" id="WP_133334637.1">
    <property type="nucleotide sequence ID" value="NZ_SMYO01000005.1"/>
</dbReference>
<sequence>MKTHIIFIGIIFVISFTLGYFDVNWILYLITIFGVLSAYLYLLYSPILFTNDILKTEAFLKKNQNKPIFYLIYSLANHLESNVEDAISKVLLKYKSPTKQAHFIAIYSLYKHDIERAKASVGQIQVLKNKEYYQALICIEEGKLKEALTIGNKIDSSWMKHTINAEVYLKEGNEEKARNYAKQAIRETKGIQKYLLYKNFEKILDGKL</sequence>